<feature type="compositionally biased region" description="Low complexity" evidence="1">
    <location>
        <begin position="183"/>
        <end position="192"/>
    </location>
</feature>
<feature type="region of interest" description="Disordered" evidence="1">
    <location>
        <begin position="398"/>
        <end position="465"/>
    </location>
</feature>
<dbReference type="GO" id="GO:0006396">
    <property type="term" value="P:RNA processing"/>
    <property type="evidence" value="ECO:0007669"/>
    <property type="project" value="InterPro"/>
</dbReference>
<gene>
    <name evidence="3" type="ORF">NliqN6_4316</name>
</gene>
<feature type="compositionally biased region" description="Acidic residues" evidence="1">
    <location>
        <begin position="193"/>
        <end position="202"/>
    </location>
</feature>
<feature type="region of interest" description="Disordered" evidence="1">
    <location>
        <begin position="1"/>
        <end position="34"/>
    </location>
</feature>
<feature type="compositionally biased region" description="Basic and acidic residues" evidence="1">
    <location>
        <begin position="12"/>
        <end position="34"/>
    </location>
</feature>
<feature type="compositionally biased region" description="Polar residues" evidence="1">
    <location>
        <begin position="442"/>
        <end position="454"/>
    </location>
</feature>
<dbReference type="EMBL" id="BLZA01000023">
    <property type="protein sequence ID" value="GHJ87914.1"/>
    <property type="molecule type" value="Genomic_DNA"/>
</dbReference>
<sequence length="497" mass="53271">MAKGKSSNPMDAYRKAQRAKELKKNKESRTKAREVATLKKDVGPLEAEVRKLTAADQAKSLDKNGQARLAELREEVTRIKKAKEEYVKAHPEHRKFVYAHEEAREQARKAANASSSSAGDGPAYDKHGRLRDPTRSVYYDPVFNPFGAPPPGMPYLEKPAEGPEFDDEGSSSDEDSDDDIAMPEGPAPGAEDAGAEDSDSDDSIVMPEGTPPPEARLYPVAAHEQVPPPPMPSFGTQPNLGYPQQMPPTMPTPFPPGFQGQLPPQMAMGYAQFPPVPYGGNGFNPPPPRGFFPNAGNQPHPPPGPPRTFRPPPASANLPQRPLGVVNDPLSDTPNQTFQAHRQAQREEAARDAQGTTIIKEAGAAPPPASAEISAAPQLRDLRKEAAIFVPRVAKKKKTVADSTVITSAPAVPEESSETADDVSTETRQDGRGTQEADHSPFLSTTAPSTTYNPSMAGGGLMSKLSGVLGTPALKQAETEKADEYKTFLAGLGKLEQ</sequence>
<name>A0A8H3TVN2_9TREE</name>
<dbReference type="OrthoDB" id="205569at2759"/>
<feature type="compositionally biased region" description="Pro residues" evidence="1">
    <location>
        <begin position="299"/>
        <end position="314"/>
    </location>
</feature>
<organism evidence="3 4">
    <name type="scientific">Naganishia liquefaciens</name>
    <dbReference type="NCBI Taxonomy" id="104408"/>
    <lineage>
        <taxon>Eukaryota</taxon>
        <taxon>Fungi</taxon>
        <taxon>Dikarya</taxon>
        <taxon>Basidiomycota</taxon>
        <taxon>Agaricomycotina</taxon>
        <taxon>Tremellomycetes</taxon>
        <taxon>Filobasidiales</taxon>
        <taxon>Filobasidiaceae</taxon>
        <taxon>Naganishia</taxon>
    </lineage>
</organism>
<protein>
    <recommendedName>
        <fullName evidence="2">Wbp11/ELF5/Saf1 N-terminal domain-containing protein</fullName>
    </recommendedName>
</protein>
<feature type="compositionally biased region" description="Acidic residues" evidence="1">
    <location>
        <begin position="163"/>
        <end position="181"/>
    </location>
</feature>
<dbReference type="Pfam" id="PF09429">
    <property type="entry name" value="Wbp11"/>
    <property type="match status" value="1"/>
</dbReference>
<dbReference type="Proteomes" id="UP000620104">
    <property type="component" value="Unassembled WGS sequence"/>
</dbReference>
<evidence type="ECO:0000259" key="2">
    <source>
        <dbReference type="Pfam" id="PF09429"/>
    </source>
</evidence>
<feature type="compositionally biased region" description="Acidic residues" evidence="1">
    <location>
        <begin position="415"/>
        <end position="424"/>
    </location>
</feature>
<reference evidence="3" key="1">
    <citation type="submission" date="2020-07" db="EMBL/GenBank/DDBJ databases">
        <title>Draft Genome Sequence of a Deep-Sea Yeast, Naganishia (Cryptococcus) liquefaciens strain N6.</title>
        <authorList>
            <person name="Han Y.W."/>
            <person name="Kajitani R."/>
            <person name="Morimoto H."/>
            <person name="Parhat M."/>
            <person name="Tsubouchi H."/>
            <person name="Bakenova O."/>
            <person name="Ogata M."/>
            <person name="Argunhan B."/>
            <person name="Aoki R."/>
            <person name="Kajiwara S."/>
            <person name="Itoh T."/>
            <person name="Iwasaki H."/>
        </authorList>
    </citation>
    <scope>NUCLEOTIDE SEQUENCE</scope>
    <source>
        <strain evidence="3">N6</strain>
    </source>
</reference>
<dbReference type="Pfam" id="PF12622">
    <property type="entry name" value="NpwBP"/>
    <property type="match status" value="1"/>
</dbReference>
<proteinExistence type="predicted"/>
<feature type="region of interest" description="Disordered" evidence="1">
    <location>
        <begin position="101"/>
        <end position="377"/>
    </location>
</feature>
<dbReference type="InterPro" id="IPR019007">
    <property type="entry name" value="Wbp11/ELF5/Saf1_N"/>
</dbReference>
<feature type="compositionally biased region" description="Basic and acidic residues" evidence="1">
    <location>
        <begin position="123"/>
        <end position="134"/>
    </location>
</feature>
<comment type="caution">
    <text evidence="3">The sequence shown here is derived from an EMBL/GenBank/DDBJ whole genome shotgun (WGS) entry which is preliminary data.</text>
</comment>
<evidence type="ECO:0000313" key="4">
    <source>
        <dbReference type="Proteomes" id="UP000620104"/>
    </source>
</evidence>
<keyword evidence="4" id="KW-1185">Reference proteome</keyword>
<feature type="compositionally biased region" description="Basic and acidic residues" evidence="1">
    <location>
        <begin position="425"/>
        <end position="439"/>
    </location>
</feature>
<accession>A0A8H3TVN2</accession>
<evidence type="ECO:0000256" key="1">
    <source>
        <dbReference type="SAM" id="MobiDB-lite"/>
    </source>
</evidence>
<dbReference type="AlphaFoldDB" id="A0A8H3TVN2"/>
<feature type="compositionally biased region" description="Pro residues" evidence="1">
    <location>
        <begin position="245"/>
        <end position="256"/>
    </location>
</feature>
<feature type="domain" description="Wbp11/ELF5/Saf1 N-terminal" evidence="2">
    <location>
        <begin position="4"/>
        <end position="81"/>
    </location>
</feature>
<evidence type="ECO:0000313" key="3">
    <source>
        <dbReference type="EMBL" id="GHJ87914.1"/>
    </source>
</evidence>